<organism evidence="2 3">
    <name type="scientific">Solilutibacter oculi</name>
    <dbReference type="NCBI Taxonomy" id="2698682"/>
    <lineage>
        <taxon>Bacteria</taxon>
        <taxon>Pseudomonadati</taxon>
        <taxon>Pseudomonadota</taxon>
        <taxon>Gammaproteobacteria</taxon>
        <taxon>Lysobacterales</taxon>
        <taxon>Lysobacteraceae</taxon>
        <taxon>Solilutibacter</taxon>
    </lineage>
</organism>
<reference evidence="3" key="1">
    <citation type="submission" date="2018-05" db="EMBL/GenBank/DDBJ databases">
        <title>Luteimonas pekinense sp. nov., isolated from human Meibomian gland secretions, Beijing, China.</title>
        <authorList>
            <person name="Wen T."/>
            <person name="Bai H."/>
            <person name="Lv H."/>
        </authorList>
    </citation>
    <scope>NUCLEOTIDE SEQUENCE [LARGE SCALE GENOMIC DNA]</scope>
    <source>
        <strain evidence="3">83-4</strain>
    </source>
</reference>
<dbReference type="Pfam" id="PF08241">
    <property type="entry name" value="Methyltransf_11"/>
    <property type="match status" value="1"/>
</dbReference>
<dbReference type="Proteomes" id="UP000251842">
    <property type="component" value="Chromosome"/>
</dbReference>
<dbReference type="GO" id="GO:0008757">
    <property type="term" value="F:S-adenosylmethionine-dependent methyltransferase activity"/>
    <property type="evidence" value="ECO:0007669"/>
    <property type="project" value="InterPro"/>
</dbReference>
<proteinExistence type="predicted"/>
<dbReference type="SUPFAM" id="SSF53335">
    <property type="entry name" value="S-adenosyl-L-methionine-dependent methyltransferases"/>
    <property type="match status" value="1"/>
</dbReference>
<accession>A0A344J6Q6</accession>
<dbReference type="OrthoDB" id="932345at2"/>
<evidence type="ECO:0000259" key="1">
    <source>
        <dbReference type="Pfam" id="PF08241"/>
    </source>
</evidence>
<dbReference type="EMBL" id="CP029556">
    <property type="protein sequence ID" value="AXA84716.1"/>
    <property type="molecule type" value="Genomic_DNA"/>
</dbReference>
<evidence type="ECO:0000313" key="3">
    <source>
        <dbReference type="Proteomes" id="UP000251842"/>
    </source>
</evidence>
<keyword evidence="3" id="KW-1185">Reference proteome</keyword>
<dbReference type="AlphaFoldDB" id="A0A344J6Q6"/>
<feature type="domain" description="Methyltransferase type 11" evidence="1">
    <location>
        <begin position="66"/>
        <end position="156"/>
    </location>
</feature>
<dbReference type="KEGG" id="lue:DCD74_08460"/>
<dbReference type="InterPro" id="IPR029063">
    <property type="entry name" value="SAM-dependent_MTases_sf"/>
</dbReference>
<dbReference type="InterPro" id="IPR013216">
    <property type="entry name" value="Methyltransf_11"/>
</dbReference>
<gene>
    <name evidence="2" type="ORF">DCD74_08460</name>
</gene>
<name>A0A344J6Q6_9GAMM</name>
<evidence type="ECO:0000313" key="2">
    <source>
        <dbReference type="EMBL" id="AXA84716.1"/>
    </source>
</evidence>
<dbReference type="Gene3D" id="3.40.50.150">
    <property type="entry name" value="Vaccinia Virus protein VP39"/>
    <property type="match status" value="1"/>
</dbReference>
<dbReference type="CDD" id="cd02440">
    <property type="entry name" value="AdoMet_MTases"/>
    <property type="match status" value="1"/>
</dbReference>
<dbReference type="RefSeq" id="WP_112926929.1">
    <property type="nucleotide sequence ID" value="NZ_CP029556.1"/>
</dbReference>
<sequence length="377" mass="41650">MTNVIEEYYEDAFRSAGEGGYIYKSLSPLEEAGHFRRMDLLAGISLPDIENATVVDYGIGSWAIGCIYPKLKSAKELHGFDVSRYALSCSQALAEKDAQLAGKKVQFHQSSGYELGLPDQSVDIFFAGECIEHIEDTESFLGEVQRVLKIGGIAIFTTPNATPFAYRALGLKWAMGIEHVALMTAQKFLDALGKRFKVRETMSFNSTIHPDLDGATSNEVARQWAEADMDFDDASALIAVVERDERALPAVCRHVFAEIGQAQVVGEKEELSLYGSINGIMVDARGKGEIRVLVPDAAVRANLILWAHPWSGIATVSVGRREVEVDLYNHFAGCVRVEIPGEWLSEGGHISIRASERKNPRSHDFQAIYFRTVFAVR</sequence>
<protein>
    <recommendedName>
        <fullName evidence="1">Methyltransferase type 11 domain-containing protein</fullName>
    </recommendedName>
</protein>